<keyword evidence="3" id="KW-0808">Transferase</keyword>
<dbReference type="InterPro" id="IPR005135">
    <property type="entry name" value="Endo/exonuclease/phosphatase"/>
</dbReference>
<evidence type="ECO:0000256" key="1">
    <source>
        <dbReference type="SAM" id="MobiDB-lite"/>
    </source>
</evidence>
<dbReference type="SUPFAM" id="SSF56219">
    <property type="entry name" value="DNase I-like"/>
    <property type="match status" value="1"/>
</dbReference>
<dbReference type="Pfam" id="PF14529">
    <property type="entry name" value="Exo_endo_phos_2"/>
    <property type="match status" value="1"/>
</dbReference>
<feature type="region of interest" description="Disordered" evidence="1">
    <location>
        <begin position="74"/>
        <end position="100"/>
    </location>
</feature>
<organism evidence="3">
    <name type="scientific">Tanacetum cinerariifolium</name>
    <name type="common">Dalmatian daisy</name>
    <name type="synonym">Chrysanthemum cinerariifolium</name>
    <dbReference type="NCBI Taxonomy" id="118510"/>
    <lineage>
        <taxon>Eukaryota</taxon>
        <taxon>Viridiplantae</taxon>
        <taxon>Streptophyta</taxon>
        <taxon>Embryophyta</taxon>
        <taxon>Tracheophyta</taxon>
        <taxon>Spermatophyta</taxon>
        <taxon>Magnoliopsida</taxon>
        <taxon>eudicotyledons</taxon>
        <taxon>Gunneridae</taxon>
        <taxon>Pentapetalae</taxon>
        <taxon>asterids</taxon>
        <taxon>campanulids</taxon>
        <taxon>Asterales</taxon>
        <taxon>Asteraceae</taxon>
        <taxon>Asteroideae</taxon>
        <taxon>Anthemideae</taxon>
        <taxon>Anthemidinae</taxon>
        <taxon>Tanacetum</taxon>
    </lineage>
</organism>
<dbReference type="Gene3D" id="3.60.10.10">
    <property type="entry name" value="Endonuclease/exonuclease/phosphatase"/>
    <property type="match status" value="1"/>
</dbReference>
<keyword evidence="3" id="KW-0548">Nucleotidyltransferase</keyword>
<feature type="domain" description="Endonuclease/exonuclease/phosphatase" evidence="2">
    <location>
        <begin position="214"/>
        <end position="336"/>
    </location>
</feature>
<name>A0A699K2R9_TANCI</name>
<dbReference type="EMBL" id="BKCJ010468752">
    <property type="protein sequence ID" value="GFA68602.1"/>
    <property type="molecule type" value="Genomic_DNA"/>
</dbReference>
<dbReference type="PANTHER" id="PTHR33710">
    <property type="entry name" value="BNAC02G09200D PROTEIN"/>
    <property type="match status" value="1"/>
</dbReference>
<dbReference type="GO" id="GO:0003964">
    <property type="term" value="F:RNA-directed DNA polymerase activity"/>
    <property type="evidence" value="ECO:0007669"/>
    <property type="project" value="UniProtKB-KW"/>
</dbReference>
<sequence length="356" mass="40171">ADNILKKFKVIFKGKVYIARAKELFTWTPIFLDHKESEYISDDESLHGAKNKSVWSQHGEDDLVDDSDVKGVSETFFDDKHPSPNNSVCNSSEKENDHRGLDLNTATDKVSSPLVHTKVMNNLQKVHENVTSNGESAFNYSHNAHNGGSILEVLDDMIRVGKSMGYVMEGDSAGSSGGILCVWEATIFKKDYATVFDNFISIYGTWISNNSKVLIVVIYAPQSLSHKRALWDYISSLIARWNGETIVMGDFNEVRSIDERFGSMFNQSSSRHFNHFIMSSGLVDVKFEGYSFTWSHPSATKMSKLDCFLVSEGIISLFPSITALCLDRHLSDHRPILLREIHTDMARFRFVLSFLV</sequence>
<protein>
    <submittedName>
        <fullName evidence="3">RNA-directed DNA polymerase, eukaryota</fullName>
    </submittedName>
</protein>
<dbReference type="InterPro" id="IPR036691">
    <property type="entry name" value="Endo/exonu/phosph_ase_sf"/>
</dbReference>
<gene>
    <name evidence="3" type="ORF">Tci_640574</name>
</gene>
<evidence type="ECO:0000313" key="3">
    <source>
        <dbReference type="EMBL" id="GFA68602.1"/>
    </source>
</evidence>
<dbReference type="PANTHER" id="PTHR33710:SF64">
    <property type="entry name" value="ENDONUCLEASE_EXONUCLEASE_PHOSPHATASE DOMAIN-CONTAINING PROTEIN"/>
    <property type="match status" value="1"/>
</dbReference>
<dbReference type="AlphaFoldDB" id="A0A699K2R9"/>
<comment type="caution">
    <text evidence="3">The sequence shown here is derived from an EMBL/GenBank/DDBJ whole genome shotgun (WGS) entry which is preliminary data.</text>
</comment>
<reference evidence="3" key="1">
    <citation type="journal article" date="2019" name="Sci. Rep.">
        <title>Draft genome of Tanacetum cinerariifolium, the natural source of mosquito coil.</title>
        <authorList>
            <person name="Yamashiro T."/>
            <person name="Shiraishi A."/>
            <person name="Satake H."/>
            <person name="Nakayama K."/>
        </authorList>
    </citation>
    <scope>NUCLEOTIDE SEQUENCE</scope>
</reference>
<keyword evidence="3" id="KW-0695">RNA-directed DNA polymerase</keyword>
<evidence type="ECO:0000259" key="2">
    <source>
        <dbReference type="Pfam" id="PF14529"/>
    </source>
</evidence>
<accession>A0A699K2R9</accession>
<feature type="non-terminal residue" evidence="3">
    <location>
        <position position="1"/>
    </location>
</feature>
<proteinExistence type="predicted"/>